<keyword evidence="7" id="KW-1133">Transmembrane helix</keyword>
<keyword evidence="3" id="KW-0808">Transferase</keyword>
<dbReference type="Proteomes" id="UP000609064">
    <property type="component" value="Unassembled WGS sequence"/>
</dbReference>
<evidence type="ECO:0000256" key="6">
    <source>
        <dbReference type="SAM" id="Coils"/>
    </source>
</evidence>
<keyword evidence="6" id="KW-0175">Coiled coil</keyword>
<comment type="caution">
    <text evidence="10">The sequence shown here is derived from an EMBL/GenBank/DDBJ whole genome shotgun (WGS) entry which is preliminary data.</text>
</comment>
<gene>
    <name evidence="10" type="ORF">GCM10011514_27170</name>
</gene>
<dbReference type="PROSITE" id="PS50109">
    <property type="entry name" value="HIS_KIN"/>
    <property type="match status" value="1"/>
</dbReference>
<proteinExistence type="predicted"/>
<feature type="coiled-coil region" evidence="6">
    <location>
        <begin position="412"/>
        <end position="439"/>
    </location>
</feature>
<name>A0A916YUL4_9BACT</name>
<accession>A0A916YUL4</accession>
<dbReference type="EC" id="2.7.13.3" evidence="2"/>
<evidence type="ECO:0000256" key="8">
    <source>
        <dbReference type="SAM" id="SignalP"/>
    </source>
</evidence>
<dbReference type="AlphaFoldDB" id="A0A916YUL4"/>
<feature type="transmembrane region" description="Helical" evidence="7">
    <location>
        <begin position="378"/>
        <end position="397"/>
    </location>
</feature>
<dbReference type="EMBL" id="BMKK01000005">
    <property type="protein sequence ID" value="GGD61691.1"/>
    <property type="molecule type" value="Genomic_DNA"/>
</dbReference>
<reference evidence="10" key="1">
    <citation type="journal article" date="2014" name="Int. J. Syst. Evol. Microbiol.">
        <title>Complete genome sequence of Corynebacterium casei LMG S-19264T (=DSM 44701T), isolated from a smear-ripened cheese.</title>
        <authorList>
            <consortium name="US DOE Joint Genome Institute (JGI-PGF)"/>
            <person name="Walter F."/>
            <person name="Albersmeier A."/>
            <person name="Kalinowski J."/>
            <person name="Ruckert C."/>
        </authorList>
    </citation>
    <scope>NUCLEOTIDE SEQUENCE</scope>
    <source>
        <strain evidence="10">CGMCC 1.15958</strain>
    </source>
</reference>
<sequence length="627" mass="71856">MLNKSIILTLLCLFGIISPPTLSQGPSIPDSLYNKVVSLKKQLPSDKRNKQILTLFFELIIHYHPTMKGHWRDSLYIYSKSFKSEYGKNLSGLAKAERLYQEGNIKEGSEIFLESISNLEKTNNYAQASFGLLRLGSAKESMVQNSHDKTYPIYYSKALTLATKSEQAAYLVLAWGYIADWHLEKQQFNEVVKTSFKMLDIIAEDKTYSATQYLGAAYKYLGFGYLGLKNISKAEKYLNLARIWTRSPGRSLYLDYSIRKSLAEYYYKYKHHRKALAQIDSAIVTLSNWKANTKLVDADKYLSNVYELKYKCLKDLGQTDSALIYLEKLNTQTNLNIKNELDKSYQEFHEKYSLKEKEVKIIELNNKSLKQENHIRNLLIFFLSSVLLLSIILAIVLHRSLKLRQKNIEFSLELAQTQNQMIKKEIQTQETERQRLAKDLHDDLGGTLSVIKGKIANEKVSQEAINLVEQAIEDLRYISRNLSPPELENDGLIISIKNTIDRVQNVSNIKFAFITFGEKQKLNQDIKLNIYRIITELINNILKHSKAQNAIIQLIYYQESLQILVEDDGIGIKSDKNNWGIGLKNINSRVEFLGAKLDIDSGAKGTTVIIELPLKVKNNEAQTANSR</sequence>
<feature type="signal peptide" evidence="8">
    <location>
        <begin position="1"/>
        <end position="23"/>
    </location>
</feature>
<dbReference type="SMART" id="SM00387">
    <property type="entry name" value="HATPase_c"/>
    <property type="match status" value="1"/>
</dbReference>
<evidence type="ECO:0000256" key="5">
    <source>
        <dbReference type="ARBA" id="ARBA00023012"/>
    </source>
</evidence>
<dbReference type="SUPFAM" id="SSF55874">
    <property type="entry name" value="ATPase domain of HSP90 chaperone/DNA topoisomerase II/histidine kinase"/>
    <property type="match status" value="1"/>
</dbReference>
<evidence type="ECO:0000313" key="10">
    <source>
        <dbReference type="EMBL" id="GGD61691.1"/>
    </source>
</evidence>
<dbReference type="PANTHER" id="PTHR24421:SF10">
    <property type="entry name" value="NITRATE_NITRITE SENSOR PROTEIN NARQ"/>
    <property type="match status" value="1"/>
</dbReference>
<feature type="domain" description="Histidine kinase" evidence="9">
    <location>
        <begin position="439"/>
        <end position="616"/>
    </location>
</feature>
<dbReference type="PANTHER" id="PTHR24421">
    <property type="entry name" value="NITRATE/NITRITE SENSOR PROTEIN NARX-RELATED"/>
    <property type="match status" value="1"/>
</dbReference>
<evidence type="ECO:0000256" key="4">
    <source>
        <dbReference type="ARBA" id="ARBA00022777"/>
    </source>
</evidence>
<reference evidence="10" key="2">
    <citation type="submission" date="2020-09" db="EMBL/GenBank/DDBJ databases">
        <authorList>
            <person name="Sun Q."/>
            <person name="Zhou Y."/>
        </authorList>
    </citation>
    <scope>NUCLEOTIDE SEQUENCE</scope>
    <source>
        <strain evidence="10">CGMCC 1.15958</strain>
    </source>
</reference>
<keyword evidence="4 10" id="KW-0418">Kinase</keyword>
<evidence type="ECO:0000256" key="1">
    <source>
        <dbReference type="ARBA" id="ARBA00000085"/>
    </source>
</evidence>
<dbReference type="GO" id="GO:0004673">
    <property type="term" value="F:protein histidine kinase activity"/>
    <property type="evidence" value="ECO:0007669"/>
    <property type="project" value="UniProtKB-EC"/>
</dbReference>
<dbReference type="RefSeq" id="WP_188766648.1">
    <property type="nucleotide sequence ID" value="NZ_BMKK01000005.1"/>
</dbReference>
<organism evidence="10 11">
    <name type="scientific">Emticicia aquatilis</name>
    <dbReference type="NCBI Taxonomy" id="1537369"/>
    <lineage>
        <taxon>Bacteria</taxon>
        <taxon>Pseudomonadati</taxon>
        <taxon>Bacteroidota</taxon>
        <taxon>Cytophagia</taxon>
        <taxon>Cytophagales</taxon>
        <taxon>Leadbetterellaceae</taxon>
        <taxon>Emticicia</taxon>
    </lineage>
</organism>
<keyword evidence="7" id="KW-0812">Transmembrane</keyword>
<comment type="catalytic activity">
    <reaction evidence="1">
        <text>ATP + protein L-histidine = ADP + protein N-phospho-L-histidine.</text>
        <dbReference type="EC" id="2.7.13.3"/>
    </reaction>
</comment>
<dbReference type="GO" id="GO:0000160">
    <property type="term" value="P:phosphorelay signal transduction system"/>
    <property type="evidence" value="ECO:0007669"/>
    <property type="project" value="UniProtKB-KW"/>
</dbReference>
<dbReference type="InterPro" id="IPR005467">
    <property type="entry name" value="His_kinase_dom"/>
</dbReference>
<dbReference type="InterPro" id="IPR003594">
    <property type="entry name" value="HATPase_dom"/>
</dbReference>
<keyword evidence="11" id="KW-1185">Reference proteome</keyword>
<dbReference type="CDD" id="cd16917">
    <property type="entry name" value="HATPase_UhpB-NarQ-NarX-like"/>
    <property type="match status" value="1"/>
</dbReference>
<keyword evidence="7" id="KW-0472">Membrane</keyword>
<evidence type="ECO:0000313" key="11">
    <source>
        <dbReference type="Proteomes" id="UP000609064"/>
    </source>
</evidence>
<evidence type="ECO:0000256" key="7">
    <source>
        <dbReference type="SAM" id="Phobius"/>
    </source>
</evidence>
<keyword evidence="5" id="KW-0902">Two-component regulatory system</keyword>
<feature type="chain" id="PRO_5036696018" description="histidine kinase" evidence="8">
    <location>
        <begin position="24"/>
        <end position="627"/>
    </location>
</feature>
<dbReference type="Pfam" id="PF02518">
    <property type="entry name" value="HATPase_c"/>
    <property type="match status" value="1"/>
</dbReference>
<dbReference type="Gene3D" id="3.30.565.10">
    <property type="entry name" value="Histidine kinase-like ATPase, C-terminal domain"/>
    <property type="match status" value="1"/>
</dbReference>
<dbReference type="InterPro" id="IPR050482">
    <property type="entry name" value="Sensor_HK_TwoCompSys"/>
</dbReference>
<dbReference type="PRINTS" id="PR00344">
    <property type="entry name" value="BCTRLSENSOR"/>
</dbReference>
<evidence type="ECO:0000256" key="2">
    <source>
        <dbReference type="ARBA" id="ARBA00012438"/>
    </source>
</evidence>
<dbReference type="InterPro" id="IPR036890">
    <property type="entry name" value="HATPase_C_sf"/>
</dbReference>
<evidence type="ECO:0000256" key="3">
    <source>
        <dbReference type="ARBA" id="ARBA00022679"/>
    </source>
</evidence>
<keyword evidence="8" id="KW-0732">Signal</keyword>
<evidence type="ECO:0000259" key="9">
    <source>
        <dbReference type="PROSITE" id="PS50109"/>
    </source>
</evidence>
<protein>
    <recommendedName>
        <fullName evidence="2">histidine kinase</fullName>
        <ecNumber evidence="2">2.7.13.3</ecNumber>
    </recommendedName>
</protein>
<dbReference type="Gene3D" id="1.20.5.1930">
    <property type="match status" value="1"/>
</dbReference>
<dbReference type="InterPro" id="IPR004358">
    <property type="entry name" value="Sig_transdc_His_kin-like_C"/>
</dbReference>